<dbReference type="HOGENOM" id="CLU_363599_0_0_3"/>
<dbReference type="SUPFAM" id="SSF141072">
    <property type="entry name" value="CalX-like"/>
    <property type="match status" value="2"/>
</dbReference>
<reference evidence="10" key="1">
    <citation type="journal article" date="2011" name="MBio">
        <title>Novel metabolic attributes of the genus Cyanothece, comprising a group of unicellular nitrogen-fixing Cyanobacteria.</title>
        <authorList>
            <person name="Bandyopadhyay A."/>
            <person name="Elvitigala T."/>
            <person name="Welsh E."/>
            <person name="Stockel J."/>
            <person name="Liberton M."/>
            <person name="Min H."/>
            <person name="Sherman L.A."/>
            <person name="Pakrasi H.B."/>
        </authorList>
    </citation>
    <scope>NUCLEOTIDE SEQUENCE [LARGE SCALE GENOMIC DNA]</scope>
    <source>
        <strain evidence="10">PCC 7424</strain>
    </source>
</reference>
<accession>B7KCN6</accession>
<dbReference type="GO" id="GO:0005509">
    <property type="term" value="F:calcium ion binding"/>
    <property type="evidence" value="ECO:0007669"/>
    <property type="project" value="InterPro"/>
</dbReference>
<dbReference type="GO" id="GO:0016020">
    <property type="term" value="C:membrane"/>
    <property type="evidence" value="ECO:0007669"/>
    <property type="project" value="InterPro"/>
</dbReference>
<keyword evidence="9" id="KW-0401">Integrin</keyword>
<gene>
    <name evidence="9" type="ordered locus">PCC7424_3185</name>
</gene>
<dbReference type="Proteomes" id="UP000002384">
    <property type="component" value="Chromosome"/>
</dbReference>
<organism evidence="9 10">
    <name type="scientific">Gloeothece citriformis (strain PCC 7424)</name>
    <name type="common">Cyanothece sp. (strain PCC 7424)</name>
    <dbReference type="NCBI Taxonomy" id="65393"/>
    <lineage>
        <taxon>Bacteria</taxon>
        <taxon>Bacillati</taxon>
        <taxon>Cyanobacteriota</taxon>
        <taxon>Cyanophyceae</taxon>
        <taxon>Oscillatoriophycideae</taxon>
        <taxon>Chroococcales</taxon>
        <taxon>Aphanothecaceae</taxon>
        <taxon>Gloeothece</taxon>
        <taxon>Gloeothece citriformis</taxon>
    </lineage>
</organism>
<keyword evidence="2" id="KW-0964">Secreted</keyword>
<comment type="subcellular location">
    <subcellularLocation>
        <location evidence="1">Secreted</location>
    </subcellularLocation>
</comment>
<dbReference type="InterPro" id="IPR013858">
    <property type="entry name" value="Peptidase_M10B_C"/>
</dbReference>
<dbReference type="SMART" id="SM00235">
    <property type="entry name" value="ZnMc"/>
    <property type="match status" value="1"/>
</dbReference>
<feature type="domain" description="Calx-beta" evidence="8">
    <location>
        <begin position="585"/>
        <end position="689"/>
    </location>
</feature>
<dbReference type="GO" id="GO:0007229">
    <property type="term" value="P:integrin-mediated signaling pathway"/>
    <property type="evidence" value="ECO:0007669"/>
    <property type="project" value="UniProtKB-KW"/>
</dbReference>
<keyword evidence="3" id="KW-0732">Signal</keyword>
<dbReference type="KEGG" id="cyc:PCC7424_3185"/>
<keyword evidence="6" id="KW-0813">Transport</keyword>
<proteinExistence type="predicted"/>
<dbReference type="InterPro" id="IPR051171">
    <property type="entry name" value="CaCA"/>
</dbReference>
<keyword evidence="10" id="KW-1185">Reference proteome</keyword>
<dbReference type="CDD" id="cd04277">
    <property type="entry name" value="ZnMc_serralysin_like"/>
    <property type="match status" value="1"/>
</dbReference>
<dbReference type="InterPro" id="IPR006026">
    <property type="entry name" value="Peptidase_Metallo"/>
</dbReference>
<dbReference type="OrthoDB" id="418066at2"/>
<keyword evidence="6" id="KW-0406">Ion transport</keyword>
<dbReference type="Pfam" id="PF03160">
    <property type="entry name" value="Calx-beta"/>
    <property type="match status" value="2"/>
</dbReference>
<evidence type="ECO:0000256" key="6">
    <source>
        <dbReference type="ARBA" id="ARBA00023065"/>
    </source>
</evidence>
<protein>
    <submittedName>
        <fullName evidence="9">Na-Ca exchanger/integrin-beta4</fullName>
    </submittedName>
</protein>
<evidence type="ECO:0000256" key="1">
    <source>
        <dbReference type="ARBA" id="ARBA00004613"/>
    </source>
</evidence>
<dbReference type="STRING" id="65393.PCC7424_3185"/>
<dbReference type="Pfam" id="PF08548">
    <property type="entry name" value="Peptidase_M10_C"/>
    <property type="match status" value="1"/>
</dbReference>
<dbReference type="RefSeq" id="WP_015955184.1">
    <property type="nucleotide sequence ID" value="NC_011729.1"/>
</dbReference>
<evidence type="ECO:0000256" key="4">
    <source>
        <dbReference type="ARBA" id="ARBA00022737"/>
    </source>
</evidence>
<feature type="domain" description="Peptidase metallopeptidase" evidence="7">
    <location>
        <begin position="103"/>
        <end position="294"/>
    </location>
</feature>
<sequence>MENLIDSLFPELGILDPLYSFDEPLTEKEIILKDNSDTLDSFDETNLSKNLFDNHVDILNNPTTFDNHDHDHEHPEENLITEVTETAVAQSSLSDTQLNGILSGSQWKFSWGDRKLTYSFYEDSIFNGTYNGSETGVKEVSNAIKNNVRSILNWLENVINIDFVEVTESVNNYGRMRFMLSNGPSYAYAYYPSSDSMTSLSGDIHLNPNYDRLGDTNGFQHLAGRHGNLSLIHEIGHALGLKHPHEGSFTLAPQDNNTTNTVMTYNFTGKPAGTFMGYDVNALQSLYGAKDYNSTDTIYQFTTRVDQFYVNDQLFLNTPNQTKQLIWDSGGKDTLDFSQLSANSSGYRFDLNEGNILTAKNAYNGTSYTVNGVTYYTTTYGTAIGYYVVIEDLINSSSNDEIFANNAANRFKGYSPTLKTGNDIYWNTSNNDTLDLSSYQSSDVTQTKNGNDLVLNLNGNGTITVKNYYQGNSINLLFAPTLTPSLPSLSIDDVSINENNNAVLTVSLSSPSTQTVSVNFVTADDTAIAGQDYNSLSGTLSFNPGETSKTIIIETINDQIYEPLSESYSINLSNVQNATLGDSQGIVTINPSDNQPLISISNRTKTEGSKTAPNAITNFYFTVRLSNPSSETITVDYTTADGTAIAGSDYIASSGTLTFAPGEISKSQKISVYADQIVEDNETFFMNLSNPTNGTFKDSQGMATITNDDLNTSTTLATTEPSASFEDLSLDNNSMANLPQTTDLLSSVSNDPMYQQFSSIFNGSNAMF</sequence>
<evidence type="ECO:0000256" key="5">
    <source>
        <dbReference type="ARBA" id="ARBA00022837"/>
    </source>
</evidence>
<evidence type="ECO:0000259" key="7">
    <source>
        <dbReference type="SMART" id="SM00235"/>
    </source>
</evidence>
<evidence type="ECO:0000259" key="8">
    <source>
        <dbReference type="SMART" id="SM00237"/>
    </source>
</evidence>
<dbReference type="Gene3D" id="2.60.40.2030">
    <property type="match status" value="2"/>
</dbReference>
<evidence type="ECO:0000313" key="10">
    <source>
        <dbReference type="Proteomes" id="UP000002384"/>
    </source>
</evidence>
<dbReference type="SMART" id="SM00237">
    <property type="entry name" value="Calx_beta"/>
    <property type="match status" value="2"/>
</dbReference>
<evidence type="ECO:0000256" key="3">
    <source>
        <dbReference type="ARBA" id="ARBA00022729"/>
    </source>
</evidence>
<dbReference type="PANTHER" id="PTHR11878:SF65">
    <property type="entry name" value="NA_CA-EXCHANGE PROTEIN, ISOFORM G"/>
    <property type="match status" value="1"/>
</dbReference>
<dbReference type="GO" id="GO:0005615">
    <property type="term" value="C:extracellular space"/>
    <property type="evidence" value="ECO:0007669"/>
    <property type="project" value="InterPro"/>
</dbReference>
<feature type="domain" description="Calx-beta" evidence="8">
    <location>
        <begin position="481"/>
        <end position="573"/>
    </location>
</feature>
<dbReference type="GO" id="GO:0008237">
    <property type="term" value="F:metallopeptidase activity"/>
    <property type="evidence" value="ECO:0007669"/>
    <property type="project" value="InterPro"/>
</dbReference>
<evidence type="ECO:0000256" key="2">
    <source>
        <dbReference type="ARBA" id="ARBA00022525"/>
    </source>
</evidence>
<dbReference type="eggNOG" id="COG5276">
    <property type="taxonomic scope" value="Bacteria"/>
</dbReference>
<dbReference type="InterPro" id="IPR034033">
    <property type="entry name" value="Serralysin-like"/>
</dbReference>
<dbReference type="EMBL" id="CP001291">
    <property type="protein sequence ID" value="ACK71587.1"/>
    <property type="molecule type" value="Genomic_DNA"/>
</dbReference>
<dbReference type="PANTHER" id="PTHR11878">
    <property type="entry name" value="SODIUM/CALCIUM EXCHANGER"/>
    <property type="match status" value="1"/>
</dbReference>
<dbReference type="GO" id="GO:0006508">
    <property type="term" value="P:proteolysis"/>
    <property type="evidence" value="ECO:0007669"/>
    <property type="project" value="InterPro"/>
</dbReference>
<dbReference type="GO" id="GO:0008270">
    <property type="term" value="F:zinc ion binding"/>
    <property type="evidence" value="ECO:0007669"/>
    <property type="project" value="InterPro"/>
</dbReference>
<keyword evidence="4" id="KW-0677">Repeat</keyword>
<dbReference type="InterPro" id="IPR038081">
    <property type="entry name" value="CalX-like_sf"/>
</dbReference>
<dbReference type="SUPFAM" id="SSF55486">
    <property type="entry name" value="Metalloproteases ('zincins'), catalytic domain"/>
    <property type="match status" value="1"/>
</dbReference>
<dbReference type="InterPro" id="IPR024079">
    <property type="entry name" value="MetalloPept_cat_dom_sf"/>
</dbReference>
<dbReference type="eggNOG" id="COG0739">
    <property type="taxonomic scope" value="Bacteria"/>
</dbReference>
<name>B7KCN6_GLOC7</name>
<dbReference type="GO" id="GO:0030001">
    <property type="term" value="P:metal ion transport"/>
    <property type="evidence" value="ECO:0007669"/>
    <property type="project" value="TreeGrafter"/>
</dbReference>
<dbReference type="AlphaFoldDB" id="B7KCN6"/>
<dbReference type="InterPro" id="IPR003644">
    <property type="entry name" value="Calx_beta"/>
</dbReference>
<keyword evidence="5" id="KW-0106">Calcium</keyword>
<evidence type="ECO:0000313" key="9">
    <source>
        <dbReference type="EMBL" id="ACK71587.1"/>
    </source>
</evidence>
<dbReference type="Gene3D" id="3.40.390.10">
    <property type="entry name" value="Collagenase (Catalytic Domain)"/>
    <property type="match status" value="1"/>
</dbReference>